<dbReference type="GO" id="GO:0046872">
    <property type="term" value="F:metal ion binding"/>
    <property type="evidence" value="ECO:0007669"/>
    <property type="project" value="UniProtKB-KW"/>
</dbReference>
<accession>A0AAE2D7P5</accession>
<keyword evidence="4" id="KW-0408">Iron</keyword>
<keyword evidence="8" id="KW-1185">Reference proteome</keyword>
<dbReference type="PROSITE" id="PS01033">
    <property type="entry name" value="GLOBIN"/>
    <property type="match status" value="1"/>
</dbReference>
<dbReference type="SUPFAM" id="SSF46458">
    <property type="entry name" value="Globin-like"/>
    <property type="match status" value="1"/>
</dbReference>
<dbReference type="AlphaFoldDB" id="A0AAE2D7P5"/>
<dbReference type="Proteomes" id="UP001292079">
    <property type="component" value="Unassembled WGS sequence"/>
</dbReference>
<dbReference type="Gene3D" id="1.10.490.10">
    <property type="entry name" value="Globins"/>
    <property type="match status" value="1"/>
</dbReference>
<keyword evidence="2 5" id="KW-0349">Heme</keyword>
<dbReference type="InterPro" id="IPR009050">
    <property type="entry name" value="Globin-like_sf"/>
</dbReference>
<keyword evidence="1 5" id="KW-0813">Transport</keyword>
<organism evidence="7 8">
    <name type="scientific">Schistosoma mekongi</name>
    <name type="common">Parasitic worm</name>
    <dbReference type="NCBI Taxonomy" id="38744"/>
    <lineage>
        <taxon>Eukaryota</taxon>
        <taxon>Metazoa</taxon>
        <taxon>Spiralia</taxon>
        <taxon>Lophotrochozoa</taxon>
        <taxon>Platyhelminthes</taxon>
        <taxon>Trematoda</taxon>
        <taxon>Digenea</taxon>
        <taxon>Strigeidida</taxon>
        <taxon>Schistosomatoidea</taxon>
        <taxon>Schistosomatidae</taxon>
        <taxon>Schistosoma</taxon>
    </lineage>
</organism>
<name>A0AAE2D7P5_SCHME</name>
<keyword evidence="5" id="KW-0561">Oxygen transport</keyword>
<proteinExistence type="inferred from homology"/>
<dbReference type="GO" id="GO:0020037">
    <property type="term" value="F:heme binding"/>
    <property type="evidence" value="ECO:0007669"/>
    <property type="project" value="InterPro"/>
</dbReference>
<feature type="domain" description="Globin" evidence="6">
    <location>
        <begin position="4"/>
        <end position="150"/>
    </location>
</feature>
<sequence length="150" mass="17113">KMAAVTQSQVDHLLTELGPHVDTEARQVELGLKVYECFLKAKPEYISKFSRLQGLDVSNFAQSEGIKYYARTFVAAFVPMVQAAANKCELDKLCLEEAILHRTRQVDEKTFQDSLPIFIEIFNNHIKDPQNKETMSKILTYVFTMIGSHI</sequence>
<evidence type="ECO:0000259" key="6">
    <source>
        <dbReference type="PROSITE" id="PS01033"/>
    </source>
</evidence>
<dbReference type="EMBL" id="JALJAT010000001">
    <property type="protein sequence ID" value="KAK4474294.1"/>
    <property type="molecule type" value="Genomic_DNA"/>
</dbReference>
<dbReference type="GO" id="GO:0019825">
    <property type="term" value="F:oxygen binding"/>
    <property type="evidence" value="ECO:0007669"/>
    <property type="project" value="InterPro"/>
</dbReference>
<protein>
    <recommendedName>
        <fullName evidence="6">Globin domain-containing protein</fullName>
    </recommendedName>
</protein>
<dbReference type="Pfam" id="PF00042">
    <property type="entry name" value="Globin"/>
    <property type="match status" value="1"/>
</dbReference>
<reference evidence="7" key="2">
    <citation type="journal article" date="2023" name="Infect Dis Poverty">
        <title>Chromosome-scale genome of the human blood fluke Schistosoma mekongi and its implications for public health.</title>
        <authorList>
            <person name="Zhou M."/>
            <person name="Xu L."/>
            <person name="Xu D."/>
            <person name="Chen W."/>
            <person name="Khan J."/>
            <person name="Hu Y."/>
            <person name="Huang H."/>
            <person name="Wei H."/>
            <person name="Zhang Y."/>
            <person name="Chusongsang P."/>
            <person name="Tanasarnprasert K."/>
            <person name="Hu X."/>
            <person name="Limpanont Y."/>
            <person name="Lv Z."/>
        </authorList>
    </citation>
    <scope>NUCLEOTIDE SEQUENCE</scope>
    <source>
        <strain evidence="7">LV_2022a</strain>
    </source>
</reference>
<keyword evidence="3" id="KW-0479">Metal-binding</keyword>
<dbReference type="InterPro" id="IPR012292">
    <property type="entry name" value="Globin/Proto"/>
</dbReference>
<comment type="caution">
    <text evidence="7">The sequence shown here is derived from an EMBL/GenBank/DDBJ whole genome shotgun (WGS) entry which is preliminary data.</text>
</comment>
<dbReference type="InterPro" id="IPR000971">
    <property type="entry name" value="Globin"/>
</dbReference>
<evidence type="ECO:0000256" key="3">
    <source>
        <dbReference type="ARBA" id="ARBA00022723"/>
    </source>
</evidence>
<gene>
    <name evidence="7" type="ORF">MN116_000381</name>
</gene>
<evidence type="ECO:0000313" key="8">
    <source>
        <dbReference type="Proteomes" id="UP001292079"/>
    </source>
</evidence>
<dbReference type="InterPro" id="IPR044399">
    <property type="entry name" value="Mb-like_M"/>
</dbReference>
<dbReference type="GO" id="GO:0005344">
    <property type="term" value="F:oxygen carrier activity"/>
    <property type="evidence" value="ECO:0007669"/>
    <property type="project" value="UniProtKB-KW"/>
</dbReference>
<comment type="similarity">
    <text evidence="5">Belongs to the globin family.</text>
</comment>
<evidence type="ECO:0000256" key="5">
    <source>
        <dbReference type="RuleBase" id="RU000356"/>
    </source>
</evidence>
<evidence type="ECO:0000256" key="1">
    <source>
        <dbReference type="ARBA" id="ARBA00022448"/>
    </source>
</evidence>
<evidence type="ECO:0000256" key="4">
    <source>
        <dbReference type="ARBA" id="ARBA00023004"/>
    </source>
</evidence>
<feature type="non-terminal residue" evidence="7">
    <location>
        <position position="1"/>
    </location>
</feature>
<evidence type="ECO:0000256" key="2">
    <source>
        <dbReference type="ARBA" id="ARBA00022617"/>
    </source>
</evidence>
<reference evidence="7" key="1">
    <citation type="submission" date="2022-04" db="EMBL/GenBank/DDBJ databases">
        <authorList>
            <person name="Xu L."/>
            <person name="Lv Z."/>
        </authorList>
    </citation>
    <scope>NUCLEOTIDE SEQUENCE</scope>
    <source>
        <strain evidence="7">LV_2022a</strain>
    </source>
</reference>
<dbReference type="CDD" id="cd01040">
    <property type="entry name" value="Mb-like"/>
    <property type="match status" value="1"/>
</dbReference>
<evidence type="ECO:0000313" key="7">
    <source>
        <dbReference type="EMBL" id="KAK4474294.1"/>
    </source>
</evidence>